<feature type="compositionally biased region" description="Basic and acidic residues" evidence="5">
    <location>
        <begin position="659"/>
        <end position="670"/>
    </location>
</feature>
<sequence>MVDSEEYFPRGKAPPAVAKADGLGDSGKGIKGGKRAKLANKMENLFTNTEEKPKKKVKKSKNKLTPGEEKTLAGNRRGVEEKKFSVVPLTYDQVVEGMLSIGIVSRIRDHEMYISLPGRTGGTVSITNISTPYLNIMEKYAGEKPPTDDEVCVYTLKDLFQIGQQVVVKVAKVERSETSTKITLTMNPKDLHEFYSTTVLKEDLVMIAAVQSKEDHGYVMDVGINGARCFLPMADANKLIKANRNRPLGIGQLMYCKIKKIQFHRLIANITFTVMSKIVRLQKMDEITTLNYTTLMPGMLVDAIVMETHKTGMMVHCMDLNGLIYQDHMSERWTSPETLEVGSTVPARVLYILPNLTSPYLTLQTDLVPLAQTGDRTDSKKLGAKLEVRVVRIEKRGVVVRFEDDDKGIIPINHIGNEALLTSDDISKKYKKNSTHPCRVLQYSPVERMYLCSFKKEKLNSDVVHVQQATCGKVISCKILGWNKGGACVQVGSAMQGFIPNTLYKKNMLSDSTKEKLIGTTIKARIMERDIEQNKIVLTAHKELVTSNGIVLTSVDEAEVGMKGHAIIKSFNKGGAYVNAIGGVEGFIPASKLNRVRLADFKEAHHVGQIIEYKVLEKNMEKNHLVMTAIIEDEEDNSKVSPKKGRKEKRKLSVNSESDSQKENGESEPTKKKKRKRNKKKKSVPETVNDDCELDPEANEMDVEMKTESSDSEEDVDSEEIVIKSETIDDELEPSATGFWNAEVKVKDEPASDSDEEPDQSKSKKKKKNAVVTNVPETVGNSEQDLEKSSITNESLELVIKFENGDISTPNDPEFWKTLISHYSVLGHLDKARGVAKQALDTIDYRNEKGKLEVWGALLQLEMKYGTEETVKKTYAEALQRNDEFEWLKLAATVYDVESRQKDAERIYREMTKKFRLEPEAWIRFGVFHFFKQSFDAGREVLHQALNNVPATQQLLVITKFALLEMHHGDQSKGEQMLDRVLEQHPQRSDLWLVYANGLIKVGDYDKARSVFQRSLENKWPPRKVKPLLQRYRELENDHGNESTMVEFQNYAVKVLGMSSKDQIRFS</sequence>
<dbReference type="InterPro" id="IPR012340">
    <property type="entry name" value="NA-bd_OB-fold"/>
</dbReference>
<organism evidence="7 8">
    <name type="scientific">Orchesella dallaii</name>
    <dbReference type="NCBI Taxonomy" id="48710"/>
    <lineage>
        <taxon>Eukaryota</taxon>
        <taxon>Metazoa</taxon>
        <taxon>Ecdysozoa</taxon>
        <taxon>Arthropoda</taxon>
        <taxon>Hexapoda</taxon>
        <taxon>Collembola</taxon>
        <taxon>Entomobryomorpha</taxon>
        <taxon>Entomobryoidea</taxon>
        <taxon>Orchesellidae</taxon>
        <taxon>Orchesellinae</taxon>
        <taxon>Orchesella</taxon>
    </lineage>
</organism>
<evidence type="ECO:0000256" key="3">
    <source>
        <dbReference type="ARBA" id="ARBA00022737"/>
    </source>
</evidence>
<dbReference type="Pfam" id="PF00575">
    <property type="entry name" value="S1"/>
    <property type="match status" value="3"/>
</dbReference>
<dbReference type="Pfam" id="PF23231">
    <property type="entry name" value="HAT_Syf1_CNRKL1_C"/>
    <property type="match status" value="1"/>
</dbReference>
<dbReference type="InterPro" id="IPR045209">
    <property type="entry name" value="Rrp5"/>
</dbReference>
<keyword evidence="8" id="KW-1185">Reference proteome</keyword>
<feature type="domain" description="S1 motif" evidence="6">
    <location>
        <begin position="561"/>
        <end position="630"/>
    </location>
</feature>
<dbReference type="InterPro" id="IPR003107">
    <property type="entry name" value="HAT"/>
</dbReference>
<evidence type="ECO:0000259" key="6">
    <source>
        <dbReference type="PROSITE" id="PS50126"/>
    </source>
</evidence>
<feature type="compositionally biased region" description="Acidic residues" evidence="5">
    <location>
        <begin position="710"/>
        <end position="720"/>
    </location>
</feature>
<keyword evidence="3" id="KW-0677">Repeat</keyword>
<dbReference type="InterPro" id="IPR003029">
    <property type="entry name" value="S1_domain"/>
</dbReference>
<evidence type="ECO:0000256" key="1">
    <source>
        <dbReference type="ARBA" id="ARBA00004604"/>
    </source>
</evidence>
<feature type="domain" description="S1 motif" evidence="6">
    <location>
        <begin position="298"/>
        <end position="364"/>
    </location>
</feature>
<evidence type="ECO:0000256" key="2">
    <source>
        <dbReference type="ARBA" id="ARBA00022552"/>
    </source>
</evidence>
<dbReference type="PROSITE" id="PS50126">
    <property type="entry name" value="S1"/>
    <property type="match status" value="5"/>
</dbReference>
<feature type="region of interest" description="Disordered" evidence="5">
    <location>
        <begin position="1"/>
        <end position="72"/>
    </location>
</feature>
<keyword evidence="2" id="KW-0698">rRNA processing</keyword>
<protein>
    <recommendedName>
        <fullName evidence="6">S1 motif domain-containing protein</fullName>
    </recommendedName>
</protein>
<feature type="domain" description="S1 motif" evidence="6">
    <location>
        <begin position="472"/>
        <end position="541"/>
    </location>
</feature>
<comment type="caution">
    <text evidence="7">The sequence shown here is derived from an EMBL/GenBank/DDBJ whole genome shotgun (WGS) entry which is preliminary data.</text>
</comment>
<proteinExistence type="predicted"/>
<gene>
    <name evidence="7" type="ORF">ODALV1_LOCUS4436</name>
</gene>
<accession>A0ABP1PW07</accession>
<evidence type="ECO:0000313" key="8">
    <source>
        <dbReference type="Proteomes" id="UP001642540"/>
    </source>
</evidence>
<dbReference type="PANTHER" id="PTHR23270">
    <property type="entry name" value="PROGRAMMED CELL DEATH PROTEIN 11 PRE-RRNA PROCESSING PROTEIN RRP5"/>
    <property type="match status" value="1"/>
</dbReference>
<dbReference type="SUPFAM" id="SSF48452">
    <property type="entry name" value="TPR-like"/>
    <property type="match status" value="2"/>
</dbReference>
<dbReference type="InterPro" id="IPR055430">
    <property type="entry name" value="HAT_Syf1_CNRKL1_C"/>
</dbReference>
<dbReference type="EMBL" id="CAXLJM020000013">
    <property type="protein sequence ID" value="CAL8079677.1"/>
    <property type="molecule type" value="Genomic_DNA"/>
</dbReference>
<feature type="domain" description="S1 motif" evidence="6">
    <location>
        <begin position="383"/>
        <end position="455"/>
    </location>
</feature>
<dbReference type="PANTHER" id="PTHR23270:SF10">
    <property type="entry name" value="PROTEIN RRP5 HOMOLOG"/>
    <property type="match status" value="1"/>
</dbReference>
<dbReference type="SMART" id="SM00386">
    <property type="entry name" value="HAT"/>
    <property type="match status" value="4"/>
</dbReference>
<feature type="domain" description="S1 motif" evidence="6">
    <location>
        <begin position="97"/>
        <end position="187"/>
    </location>
</feature>
<dbReference type="InterPro" id="IPR011990">
    <property type="entry name" value="TPR-like_helical_dom_sf"/>
</dbReference>
<dbReference type="Gene3D" id="1.25.40.10">
    <property type="entry name" value="Tetratricopeptide repeat domain"/>
    <property type="match status" value="1"/>
</dbReference>
<comment type="subcellular location">
    <subcellularLocation>
        <location evidence="1">Nucleus</location>
        <location evidence="1">Nucleolus</location>
    </subcellularLocation>
</comment>
<feature type="compositionally biased region" description="Basic residues" evidence="5">
    <location>
        <begin position="671"/>
        <end position="682"/>
    </location>
</feature>
<dbReference type="SUPFAM" id="SSF50249">
    <property type="entry name" value="Nucleic acid-binding proteins"/>
    <property type="match status" value="5"/>
</dbReference>
<dbReference type="Proteomes" id="UP001642540">
    <property type="component" value="Unassembled WGS sequence"/>
</dbReference>
<reference evidence="7 8" key="1">
    <citation type="submission" date="2024-08" db="EMBL/GenBank/DDBJ databases">
        <authorList>
            <person name="Cucini C."/>
            <person name="Frati F."/>
        </authorList>
    </citation>
    <scope>NUCLEOTIDE SEQUENCE [LARGE SCALE GENOMIC DNA]</scope>
</reference>
<name>A0ABP1PW07_9HEXA</name>
<feature type="compositionally biased region" description="Basic residues" evidence="5">
    <location>
        <begin position="641"/>
        <end position="652"/>
    </location>
</feature>
<feature type="compositionally biased region" description="Acidic residues" evidence="5">
    <location>
        <begin position="688"/>
        <end position="702"/>
    </location>
</feature>
<feature type="region of interest" description="Disordered" evidence="5">
    <location>
        <begin position="635"/>
        <end position="788"/>
    </location>
</feature>
<evidence type="ECO:0000256" key="4">
    <source>
        <dbReference type="ARBA" id="ARBA00023242"/>
    </source>
</evidence>
<feature type="compositionally biased region" description="Polar residues" evidence="5">
    <location>
        <begin position="771"/>
        <end position="788"/>
    </location>
</feature>
<keyword evidence="4" id="KW-0539">Nucleus</keyword>
<evidence type="ECO:0000313" key="7">
    <source>
        <dbReference type="EMBL" id="CAL8079677.1"/>
    </source>
</evidence>
<evidence type="ECO:0000256" key="5">
    <source>
        <dbReference type="SAM" id="MobiDB-lite"/>
    </source>
</evidence>
<dbReference type="SMART" id="SM00316">
    <property type="entry name" value="S1"/>
    <property type="match status" value="5"/>
</dbReference>
<dbReference type="Gene3D" id="2.40.50.140">
    <property type="entry name" value="Nucleic acid-binding proteins"/>
    <property type="match status" value="5"/>
</dbReference>